<dbReference type="FunFam" id="3.40.50.720:FF:000084">
    <property type="entry name" value="Short-chain dehydrogenase reductase"/>
    <property type="match status" value="1"/>
</dbReference>
<evidence type="ECO:0000313" key="4">
    <source>
        <dbReference type="Proteomes" id="UP000682111"/>
    </source>
</evidence>
<dbReference type="RefSeq" id="WP_095311516.1">
    <property type="nucleotide sequence ID" value="NZ_BORC01000003.1"/>
</dbReference>
<accession>A0A919WHK5</accession>
<organism evidence="3 4">
    <name type="scientific">Robertmurraya siralis</name>
    <dbReference type="NCBI Taxonomy" id="77777"/>
    <lineage>
        <taxon>Bacteria</taxon>
        <taxon>Bacillati</taxon>
        <taxon>Bacillota</taxon>
        <taxon>Bacilli</taxon>
        <taxon>Bacillales</taxon>
        <taxon>Bacillaceae</taxon>
        <taxon>Robertmurraya</taxon>
    </lineage>
</organism>
<dbReference type="PANTHER" id="PTHR24321:SF8">
    <property type="entry name" value="ESTRADIOL 17-BETA-DEHYDROGENASE 8-RELATED"/>
    <property type="match status" value="1"/>
</dbReference>
<dbReference type="Gene3D" id="3.40.50.720">
    <property type="entry name" value="NAD(P)-binding Rossmann-like Domain"/>
    <property type="match status" value="1"/>
</dbReference>
<dbReference type="SUPFAM" id="SSF51735">
    <property type="entry name" value="NAD(P)-binding Rossmann-fold domains"/>
    <property type="match status" value="1"/>
</dbReference>
<dbReference type="Proteomes" id="UP000682111">
    <property type="component" value="Unassembled WGS sequence"/>
</dbReference>
<dbReference type="PRINTS" id="PR00080">
    <property type="entry name" value="SDRFAMILY"/>
</dbReference>
<evidence type="ECO:0000256" key="1">
    <source>
        <dbReference type="ARBA" id="ARBA00006484"/>
    </source>
</evidence>
<dbReference type="PANTHER" id="PTHR24321">
    <property type="entry name" value="DEHYDROGENASES, SHORT CHAIN"/>
    <property type="match status" value="1"/>
</dbReference>
<dbReference type="PROSITE" id="PS00061">
    <property type="entry name" value="ADH_SHORT"/>
    <property type="match status" value="1"/>
</dbReference>
<dbReference type="OrthoDB" id="9803333at2"/>
<dbReference type="InterPro" id="IPR036291">
    <property type="entry name" value="NAD(P)-bd_dom_sf"/>
</dbReference>
<dbReference type="PRINTS" id="PR00081">
    <property type="entry name" value="GDHRDH"/>
</dbReference>
<dbReference type="Pfam" id="PF13561">
    <property type="entry name" value="adh_short_C2"/>
    <property type="match status" value="1"/>
</dbReference>
<dbReference type="NCBIfam" id="NF005559">
    <property type="entry name" value="PRK07231.1"/>
    <property type="match status" value="1"/>
</dbReference>
<reference evidence="3" key="1">
    <citation type="submission" date="2021-03" db="EMBL/GenBank/DDBJ databases">
        <title>Antimicrobial resistance genes in bacteria isolated from Japanese honey, and their potential for conferring macrolide and lincosamide resistance in the American foulbrood pathogen Paenibacillus larvae.</title>
        <authorList>
            <person name="Okamoto M."/>
            <person name="Kumagai M."/>
            <person name="Kanamori H."/>
            <person name="Takamatsu D."/>
        </authorList>
    </citation>
    <scope>NUCLEOTIDE SEQUENCE</scope>
    <source>
        <strain evidence="3">J27TS8</strain>
    </source>
</reference>
<dbReference type="AlphaFoldDB" id="A0A919WHK5"/>
<comment type="caution">
    <text evidence="3">The sequence shown here is derived from an EMBL/GenBank/DDBJ whole genome shotgun (WGS) entry which is preliminary data.</text>
</comment>
<gene>
    <name evidence="3" type="ORF">J27TS8_21380</name>
</gene>
<keyword evidence="2" id="KW-0560">Oxidoreductase</keyword>
<name>A0A919WHK5_9BACI</name>
<dbReference type="CDD" id="cd05233">
    <property type="entry name" value="SDR_c"/>
    <property type="match status" value="1"/>
</dbReference>
<proteinExistence type="inferred from homology"/>
<comment type="similarity">
    <text evidence="1">Belongs to the short-chain dehydrogenases/reductases (SDR) family.</text>
</comment>
<dbReference type="EMBL" id="BORC01000003">
    <property type="protein sequence ID" value="GIN62145.1"/>
    <property type="molecule type" value="Genomic_DNA"/>
</dbReference>
<keyword evidence="4" id="KW-1185">Reference proteome</keyword>
<evidence type="ECO:0000313" key="3">
    <source>
        <dbReference type="EMBL" id="GIN62145.1"/>
    </source>
</evidence>
<evidence type="ECO:0000256" key="2">
    <source>
        <dbReference type="ARBA" id="ARBA00023002"/>
    </source>
</evidence>
<protein>
    <submittedName>
        <fullName evidence="3">Oxidoreductase</fullName>
    </submittedName>
</protein>
<dbReference type="GO" id="GO:0016491">
    <property type="term" value="F:oxidoreductase activity"/>
    <property type="evidence" value="ECO:0007669"/>
    <property type="project" value="UniProtKB-KW"/>
</dbReference>
<dbReference type="InterPro" id="IPR002347">
    <property type="entry name" value="SDR_fam"/>
</dbReference>
<dbReference type="GO" id="GO:0008206">
    <property type="term" value="P:bile acid metabolic process"/>
    <property type="evidence" value="ECO:0007669"/>
    <property type="project" value="UniProtKB-ARBA"/>
</dbReference>
<dbReference type="InterPro" id="IPR020904">
    <property type="entry name" value="Sc_DH/Rdtase_CS"/>
</dbReference>
<sequence length="249" mass="26984">MSIENKVVIITGGANGIGRGVAKRYANNGAKVVLADLNEEAGQNVKVEILAAGGQCMFVQTDVRKEDDIVQLMKVVKSTYGKIDILINNAGVSRFKNLFDLSVEDWDDVLNTNLRSVFLCSKEAAKYMLENEKGGAIVNIASTRALMSEPHSEAYAASKGGIVAITHALAASLSNVHITVNAISPGWIETGDYSQLTDKDHNQHFSKRVGKPDDIAKACLYLTSDENDFVTGINLIIDGGMTRKMIYED</sequence>